<dbReference type="AlphaFoldDB" id="A0A1B0BJK3"/>
<dbReference type="Gene3D" id="3.30.160.60">
    <property type="entry name" value="Classic Zinc Finger"/>
    <property type="match status" value="1"/>
</dbReference>
<keyword evidence="8" id="KW-1185">Reference proteome</keyword>
<dbReference type="STRING" id="67801.A0A1B0BJK3"/>
<evidence type="ECO:0000256" key="5">
    <source>
        <dbReference type="SAM" id="MobiDB-lite"/>
    </source>
</evidence>
<reference evidence="7" key="2">
    <citation type="submission" date="2020-05" db="UniProtKB">
        <authorList>
            <consortium name="EnsemblMetazoa"/>
        </authorList>
    </citation>
    <scope>IDENTIFICATION</scope>
    <source>
        <strain evidence="7">IAEA</strain>
    </source>
</reference>
<organism evidence="7 8">
    <name type="scientific">Glossina palpalis gambiensis</name>
    <dbReference type="NCBI Taxonomy" id="67801"/>
    <lineage>
        <taxon>Eukaryota</taxon>
        <taxon>Metazoa</taxon>
        <taxon>Ecdysozoa</taxon>
        <taxon>Arthropoda</taxon>
        <taxon>Hexapoda</taxon>
        <taxon>Insecta</taxon>
        <taxon>Pterygota</taxon>
        <taxon>Neoptera</taxon>
        <taxon>Endopterygota</taxon>
        <taxon>Diptera</taxon>
        <taxon>Brachycera</taxon>
        <taxon>Muscomorpha</taxon>
        <taxon>Hippoboscoidea</taxon>
        <taxon>Glossinidae</taxon>
        <taxon>Glossina</taxon>
    </lineage>
</organism>
<feature type="region of interest" description="Disordered" evidence="5">
    <location>
        <begin position="292"/>
        <end position="338"/>
    </location>
</feature>
<keyword evidence="3" id="KW-0863">Zinc-finger</keyword>
<dbReference type="VEuPathDB" id="VectorBase:GPPI032188"/>
<evidence type="ECO:0000259" key="6">
    <source>
        <dbReference type="PROSITE" id="PS00028"/>
    </source>
</evidence>
<feature type="compositionally biased region" description="Basic and acidic residues" evidence="5">
    <location>
        <begin position="318"/>
        <end position="332"/>
    </location>
</feature>
<evidence type="ECO:0000256" key="3">
    <source>
        <dbReference type="ARBA" id="ARBA00022771"/>
    </source>
</evidence>
<protein>
    <recommendedName>
        <fullName evidence="6">C2H2-type domain-containing protein</fullName>
    </recommendedName>
</protein>
<keyword evidence="2" id="KW-0677">Repeat</keyword>
<dbReference type="GO" id="GO:0005634">
    <property type="term" value="C:nucleus"/>
    <property type="evidence" value="ECO:0007669"/>
    <property type="project" value="TreeGrafter"/>
</dbReference>
<dbReference type="PANTHER" id="PTHR23057">
    <property type="entry name" value="JUXTAPOSED WITH ANOTHER ZINC FINGER PROTEIN 1"/>
    <property type="match status" value="1"/>
</dbReference>
<sequence length="338" mass="36452">MRYGSRYSKSSSNGAFRNEKPFACPVPGCEKRYKNVNGIKYHSKKGHKNSGKVRKRYKCHCGKSYKAAQGLKSHALMIHNSSPKNVLSIPKASGPLEGAVLQRKRSLSQSNSLSPSSMSNISSGASSSQGNSGDRRVNTAHVGKHLLQQHVPIRTSVNANTAQQQQYNYAINAPPQQVAGITDVRATTPIQFTLEASSIQSCSSSSFGGQLLTTTVIHHQRLTTIDPNNCFYAAQAPAVQAAPPTIITAAATSTDATSARIYPPAISPTFIEHKYSPNSIKEKMFSNLRQHSCEGNETKNVKPTKTLKGNSNNNSKSNGEDKGSGGKHSDRKVGRRGN</sequence>
<keyword evidence="1" id="KW-0479">Metal-binding</keyword>
<dbReference type="InterPro" id="IPR051580">
    <property type="entry name" value="ZnF-Chromatin_assoc"/>
</dbReference>
<proteinExistence type="predicted"/>
<feature type="compositionally biased region" description="Low complexity" evidence="5">
    <location>
        <begin position="308"/>
        <end position="317"/>
    </location>
</feature>
<accession>A0A1B0BJK3</accession>
<dbReference type="PROSITE" id="PS00028">
    <property type="entry name" value="ZINC_FINGER_C2H2_1"/>
    <property type="match status" value="1"/>
</dbReference>
<dbReference type="InterPro" id="IPR036236">
    <property type="entry name" value="Znf_C2H2_sf"/>
</dbReference>
<evidence type="ECO:0000256" key="2">
    <source>
        <dbReference type="ARBA" id="ARBA00022737"/>
    </source>
</evidence>
<dbReference type="InterPro" id="IPR013087">
    <property type="entry name" value="Znf_C2H2_type"/>
</dbReference>
<evidence type="ECO:0000313" key="8">
    <source>
        <dbReference type="Proteomes" id="UP000092460"/>
    </source>
</evidence>
<dbReference type="GO" id="GO:0008270">
    <property type="term" value="F:zinc ion binding"/>
    <property type="evidence" value="ECO:0007669"/>
    <property type="project" value="UniProtKB-KW"/>
</dbReference>
<evidence type="ECO:0000256" key="4">
    <source>
        <dbReference type="ARBA" id="ARBA00022833"/>
    </source>
</evidence>
<dbReference type="Proteomes" id="UP000092460">
    <property type="component" value="Unassembled WGS sequence"/>
</dbReference>
<feature type="compositionally biased region" description="Low complexity" evidence="5">
    <location>
        <begin position="107"/>
        <end position="132"/>
    </location>
</feature>
<feature type="region of interest" description="Disordered" evidence="5">
    <location>
        <begin position="100"/>
        <end position="136"/>
    </location>
</feature>
<feature type="domain" description="C2H2-type" evidence="6">
    <location>
        <begin position="24"/>
        <end position="47"/>
    </location>
</feature>
<dbReference type="EnsemblMetazoa" id="GPPI032188-RA">
    <property type="protein sequence ID" value="GPPI032188-PA"/>
    <property type="gene ID" value="GPPI032188"/>
</dbReference>
<dbReference type="EMBL" id="JXJN01015441">
    <property type="status" value="NOT_ANNOTATED_CDS"/>
    <property type="molecule type" value="Genomic_DNA"/>
</dbReference>
<reference evidence="8" key="1">
    <citation type="submission" date="2015-01" db="EMBL/GenBank/DDBJ databases">
        <authorList>
            <person name="Aksoy S."/>
            <person name="Warren W."/>
            <person name="Wilson R.K."/>
        </authorList>
    </citation>
    <scope>NUCLEOTIDE SEQUENCE [LARGE SCALE GENOMIC DNA]</scope>
    <source>
        <strain evidence="8">IAEA</strain>
    </source>
</reference>
<evidence type="ECO:0000313" key="7">
    <source>
        <dbReference type="EnsemblMetazoa" id="GPPI032188-PA"/>
    </source>
</evidence>
<name>A0A1B0BJK3_9MUSC</name>
<dbReference type="SMART" id="SM00355">
    <property type="entry name" value="ZnF_C2H2"/>
    <property type="match status" value="2"/>
</dbReference>
<dbReference type="PANTHER" id="PTHR23057:SF0">
    <property type="entry name" value="JUXTAPOSED WITH ANOTHER ZINC FINGER PROTEIN 1"/>
    <property type="match status" value="1"/>
</dbReference>
<keyword evidence="4" id="KW-0862">Zinc</keyword>
<dbReference type="SUPFAM" id="SSF57667">
    <property type="entry name" value="beta-beta-alpha zinc fingers"/>
    <property type="match status" value="1"/>
</dbReference>
<evidence type="ECO:0000256" key="1">
    <source>
        <dbReference type="ARBA" id="ARBA00022723"/>
    </source>
</evidence>